<dbReference type="Proteomes" id="UP000235584">
    <property type="component" value="Chromosome"/>
</dbReference>
<evidence type="ECO:0000313" key="1">
    <source>
        <dbReference type="EMBL" id="AUN98850.1"/>
    </source>
</evidence>
<gene>
    <name evidence="1" type="ORF">C0V70_12205</name>
</gene>
<dbReference type="InterPro" id="IPR029058">
    <property type="entry name" value="AB_hydrolase_fold"/>
</dbReference>
<protein>
    <submittedName>
        <fullName evidence="1">Uncharacterized protein</fullName>
    </submittedName>
</protein>
<dbReference type="InterPro" id="IPR050266">
    <property type="entry name" value="AB_hydrolase_sf"/>
</dbReference>
<evidence type="ECO:0000313" key="2">
    <source>
        <dbReference type="Proteomes" id="UP000235584"/>
    </source>
</evidence>
<dbReference type="SUPFAM" id="SSF53474">
    <property type="entry name" value="alpha/beta-Hydrolases"/>
    <property type="match status" value="1"/>
</dbReference>
<dbReference type="AlphaFoldDB" id="A0A2K9NTK2"/>
<dbReference type="EMBL" id="CP025704">
    <property type="protein sequence ID" value="AUN98850.1"/>
    <property type="molecule type" value="Genomic_DNA"/>
</dbReference>
<dbReference type="PANTHER" id="PTHR43798">
    <property type="entry name" value="MONOACYLGLYCEROL LIPASE"/>
    <property type="match status" value="1"/>
</dbReference>
<sequence length="265" mass="30096">MLNYRFLNNGKPVLVMLHGLLSSLDTFIPLIPTLSEHFSVLLVDQRGHGASKPEGHDYTADAMARDLKGLLDHLGIKKITLLGHSMGGRTSLMFGKLYPEMVEKMIIEDMGIHQRQPRSPEHDQEKTEIAKKAEVESLLFDNKDDIFTIISPLYSYAADLMKTKVVERDGKYELKFWPHVSVLYGYQGNYSDLTSALTQTIFPVLFINADPAVGSALTPTCIEHIKTHIPRAQMYEIPKSWHNIHKTHPKEFCEVVIKFHKGEKI</sequence>
<organism evidence="1 2">
    <name type="scientific">Bacteriovorax stolpii</name>
    <name type="common">Bdellovibrio stolpii</name>
    <dbReference type="NCBI Taxonomy" id="960"/>
    <lineage>
        <taxon>Bacteria</taxon>
        <taxon>Pseudomonadati</taxon>
        <taxon>Bdellovibrionota</taxon>
        <taxon>Bacteriovoracia</taxon>
        <taxon>Bacteriovoracales</taxon>
        <taxon>Bacteriovoracaceae</taxon>
        <taxon>Bacteriovorax</taxon>
    </lineage>
</organism>
<dbReference type="Pfam" id="PF00561">
    <property type="entry name" value="Abhydrolase_1"/>
    <property type="match status" value="1"/>
</dbReference>
<dbReference type="PRINTS" id="PR00111">
    <property type="entry name" value="ABHYDROLASE"/>
</dbReference>
<reference evidence="1 2" key="1">
    <citation type="submission" date="2018-01" db="EMBL/GenBank/DDBJ databases">
        <title>Complete genome sequence of Bacteriovorax stolpii DSM12778.</title>
        <authorList>
            <person name="Tang B."/>
            <person name="Chang J."/>
        </authorList>
    </citation>
    <scope>NUCLEOTIDE SEQUENCE [LARGE SCALE GENOMIC DNA]</scope>
    <source>
        <strain evidence="1 2">DSM 12778</strain>
    </source>
</reference>
<proteinExistence type="predicted"/>
<dbReference type="GO" id="GO:0016020">
    <property type="term" value="C:membrane"/>
    <property type="evidence" value="ECO:0007669"/>
    <property type="project" value="TreeGrafter"/>
</dbReference>
<dbReference type="PANTHER" id="PTHR43798:SF33">
    <property type="entry name" value="HYDROLASE, PUTATIVE (AFU_ORTHOLOGUE AFUA_2G14860)-RELATED"/>
    <property type="match status" value="1"/>
</dbReference>
<dbReference type="KEGG" id="bsto:C0V70_12205"/>
<dbReference type="RefSeq" id="WP_102244141.1">
    <property type="nucleotide sequence ID" value="NZ_CP025704.1"/>
</dbReference>
<dbReference type="InterPro" id="IPR000073">
    <property type="entry name" value="AB_hydrolase_1"/>
</dbReference>
<keyword evidence="2" id="KW-1185">Reference proteome</keyword>
<accession>A0A2K9NTK2</accession>
<name>A0A2K9NTK2_BACTC</name>
<dbReference type="Gene3D" id="3.40.50.1820">
    <property type="entry name" value="alpha/beta hydrolase"/>
    <property type="match status" value="1"/>
</dbReference>